<reference evidence="1" key="1">
    <citation type="submission" date="2022-06" db="EMBL/GenBank/DDBJ databases">
        <authorList>
            <consortium name="SYNGENTA / RWTH Aachen University"/>
        </authorList>
    </citation>
    <scope>NUCLEOTIDE SEQUENCE</scope>
</reference>
<accession>A0AAV0B6F3</accession>
<dbReference type="InterPro" id="IPR045121">
    <property type="entry name" value="CoAse"/>
</dbReference>
<organism evidence="1 2">
    <name type="scientific">Phakopsora pachyrhizi</name>
    <name type="common">Asian soybean rust disease fungus</name>
    <dbReference type="NCBI Taxonomy" id="170000"/>
    <lineage>
        <taxon>Eukaryota</taxon>
        <taxon>Fungi</taxon>
        <taxon>Dikarya</taxon>
        <taxon>Basidiomycota</taxon>
        <taxon>Pucciniomycotina</taxon>
        <taxon>Pucciniomycetes</taxon>
        <taxon>Pucciniales</taxon>
        <taxon>Phakopsoraceae</taxon>
        <taxon>Phakopsora</taxon>
    </lineage>
</organism>
<comment type="caution">
    <text evidence="1">The sequence shown here is derived from an EMBL/GenBank/DDBJ whole genome shotgun (WGS) entry which is preliminary data.</text>
</comment>
<sequence length="194" mass="22688">KVRRLTRLSPFLTRGKLIVTPLVFFITDQTLVPKLNRDEVEVLFSHPLETLANQTTDHLLRLAPIPGSRLEIPYRFFEFPSKRSPIAGFTADVLIEVATIAYGREPFFERRLPGQIDMRKIIGRSIEECIEFELDEHARLVNSHDLLEEQLIPLRLRVLFLKAFGKRWIKTLKTMDRIRSRLRLTKNDALRSKL</sequence>
<keyword evidence="2" id="KW-1185">Reference proteome</keyword>
<dbReference type="PANTHER" id="PTHR12992:SF45">
    <property type="entry name" value="NUDIX HYDROLASE DOMAIN-CONTAINING PROTEIN"/>
    <property type="match status" value="1"/>
</dbReference>
<evidence type="ECO:0000313" key="1">
    <source>
        <dbReference type="EMBL" id="CAH7678540.1"/>
    </source>
</evidence>
<dbReference type="GO" id="GO:0015938">
    <property type="term" value="P:coenzyme A catabolic process"/>
    <property type="evidence" value="ECO:0007669"/>
    <property type="project" value="TreeGrafter"/>
</dbReference>
<dbReference type="GO" id="GO:0010945">
    <property type="term" value="F:coenzyme A diphosphatase activity"/>
    <property type="evidence" value="ECO:0007669"/>
    <property type="project" value="InterPro"/>
</dbReference>
<feature type="non-terminal residue" evidence="1">
    <location>
        <position position="1"/>
    </location>
</feature>
<dbReference type="Proteomes" id="UP001153365">
    <property type="component" value="Unassembled WGS sequence"/>
</dbReference>
<name>A0AAV0B6F3_PHAPC</name>
<dbReference type="Gene3D" id="3.90.79.10">
    <property type="entry name" value="Nucleoside Triphosphate Pyrophosphohydrolase"/>
    <property type="match status" value="1"/>
</dbReference>
<dbReference type="EMBL" id="CALTRL010003210">
    <property type="protein sequence ID" value="CAH7678540.1"/>
    <property type="molecule type" value="Genomic_DNA"/>
</dbReference>
<dbReference type="PANTHER" id="PTHR12992">
    <property type="entry name" value="NUDIX HYDROLASE"/>
    <property type="match status" value="1"/>
</dbReference>
<dbReference type="AlphaFoldDB" id="A0AAV0B6F3"/>
<protein>
    <submittedName>
        <fullName evidence="1">Expressed protein</fullName>
    </submittedName>
</protein>
<gene>
    <name evidence="1" type="ORF">PPACK8108_LOCUS13063</name>
</gene>
<proteinExistence type="predicted"/>
<evidence type="ECO:0000313" key="2">
    <source>
        <dbReference type="Proteomes" id="UP001153365"/>
    </source>
</evidence>